<proteinExistence type="predicted"/>
<dbReference type="EMBL" id="VLKF01000001">
    <property type="protein sequence ID" value="TWH75110.1"/>
    <property type="molecule type" value="Genomic_DNA"/>
</dbReference>
<name>A0A562IWA2_9ACTN</name>
<dbReference type="InterPro" id="IPR004843">
    <property type="entry name" value="Calcineurin-like_PHP"/>
</dbReference>
<keyword evidence="1" id="KW-0479">Metal-binding</keyword>
<evidence type="ECO:0000256" key="2">
    <source>
        <dbReference type="ARBA" id="ARBA00022801"/>
    </source>
</evidence>
<evidence type="ECO:0000313" key="4">
    <source>
        <dbReference type="EMBL" id="TWH75110.1"/>
    </source>
</evidence>
<feature type="domain" description="Calcineurin-like phosphoesterase" evidence="3">
    <location>
        <begin position="53"/>
        <end position="220"/>
    </location>
</feature>
<dbReference type="GO" id="GO:0008758">
    <property type="term" value="F:UDP-2,3-diacylglucosamine hydrolase activity"/>
    <property type="evidence" value="ECO:0007669"/>
    <property type="project" value="TreeGrafter"/>
</dbReference>
<dbReference type="GO" id="GO:0046872">
    <property type="term" value="F:metal ion binding"/>
    <property type="evidence" value="ECO:0007669"/>
    <property type="project" value="UniProtKB-KW"/>
</dbReference>
<dbReference type="SUPFAM" id="SSF56300">
    <property type="entry name" value="Metallo-dependent phosphatases"/>
    <property type="match status" value="1"/>
</dbReference>
<protein>
    <recommendedName>
        <fullName evidence="3">Calcineurin-like phosphoesterase domain-containing protein</fullName>
    </recommendedName>
</protein>
<dbReference type="GO" id="GO:0016020">
    <property type="term" value="C:membrane"/>
    <property type="evidence" value="ECO:0007669"/>
    <property type="project" value="GOC"/>
</dbReference>
<dbReference type="InterPro" id="IPR051158">
    <property type="entry name" value="Metallophosphoesterase_sf"/>
</dbReference>
<keyword evidence="5" id="KW-1185">Reference proteome</keyword>
<gene>
    <name evidence="4" type="ORF">JD78_03661</name>
</gene>
<reference evidence="4 5" key="1">
    <citation type="submission" date="2019-07" db="EMBL/GenBank/DDBJ databases">
        <title>R&amp;d 2014.</title>
        <authorList>
            <person name="Klenk H.-P."/>
        </authorList>
    </citation>
    <scope>NUCLEOTIDE SEQUENCE [LARGE SCALE GENOMIC DNA]</scope>
    <source>
        <strain evidence="4 5">DSM 45764</strain>
    </source>
</reference>
<dbReference type="InterPro" id="IPR029052">
    <property type="entry name" value="Metallo-depent_PP-like"/>
</dbReference>
<evidence type="ECO:0000259" key="3">
    <source>
        <dbReference type="Pfam" id="PF00149"/>
    </source>
</evidence>
<keyword evidence="2" id="KW-0378">Hydrolase</keyword>
<dbReference type="RefSeq" id="WP_153361267.1">
    <property type="nucleotide sequence ID" value="NZ_ML762504.1"/>
</dbReference>
<dbReference type="PANTHER" id="PTHR31302:SF31">
    <property type="entry name" value="PHOSPHODIESTERASE YAEI"/>
    <property type="match status" value="1"/>
</dbReference>
<dbReference type="GO" id="GO:0009245">
    <property type="term" value="P:lipid A biosynthetic process"/>
    <property type="evidence" value="ECO:0007669"/>
    <property type="project" value="TreeGrafter"/>
</dbReference>
<dbReference type="Gene3D" id="3.60.21.10">
    <property type="match status" value="1"/>
</dbReference>
<evidence type="ECO:0000256" key="1">
    <source>
        <dbReference type="ARBA" id="ARBA00022723"/>
    </source>
</evidence>
<dbReference type="PANTHER" id="PTHR31302">
    <property type="entry name" value="TRANSMEMBRANE PROTEIN WITH METALLOPHOSPHOESTERASE DOMAIN-RELATED"/>
    <property type="match status" value="1"/>
</dbReference>
<organism evidence="4 5">
    <name type="scientific">Modestobacter roseus</name>
    <dbReference type="NCBI Taxonomy" id="1181884"/>
    <lineage>
        <taxon>Bacteria</taxon>
        <taxon>Bacillati</taxon>
        <taxon>Actinomycetota</taxon>
        <taxon>Actinomycetes</taxon>
        <taxon>Geodermatophilales</taxon>
        <taxon>Geodermatophilaceae</taxon>
        <taxon>Modestobacter</taxon>
    </lineage>
</organism>
<sequence length="292" mass="30424">MKRWIVRGLLGLLTVLVLLIGYGTLIEPRLVLDEEQESVEIPGLAAGAPPIEVAVLADMQIGMWWGNPGMSARAIARAVEAEPDVVLLGGDFVYHAGPDVEPEVETALEVLAPLLESGIPTYAVLGNHDYASGAAEELTAALEGAGVPVLLNESEPVPGTGDDPLHVVGVGPVRPGLVDVDQALAGLPEAAPRVVLMHNPASFPEMPAGSAPLTVAGHTHCGQIALPGLPNWSYLGLTEEEEIVVDGWAPEGYGADGNALFVTCGIGFSVVPVRINAPPQVVFFELTPPTQE</sequence>
<dbReference type="Proteomes" id="UP000321490">
    <property type="component" value="Unassembled WGS sequence"/>
</dbReference>
<accession>A0A562IWA2</accession>
<dbReference type="AlphaFoldDB" id="A0A562IWA2"/>
<dbReference type="Pfam" id="PF00149">
    <property type="entry name" value="Metallophos"/>
    <property type="match status" value="1"/>
</dbReference>
<dbReference type="OrthoDB" id="9783437at2"/>
<evidence type="ECO:0000313" key="5">
    <source>
        <dbReference type="Proteomes" id="UP000321490"/>
    </source>
</evidence>
<comment type="caution">
    <text evidence="4">The sequence shown here is derived from an EMBL/GenBank/DDBJ whole genome shotgun (WGS) entry which is preliminary data.</text>
</comment>